<evidence type="ECO:0000313" key="1">
    <source>
        <dbReference type="EMBL" id="RRT44760.1"/>
    </source>
</evidence>
<comment type="caution">
    <text evidence="1">The sequence shown here is derived from an EMBL/GenBank/DDBJ whole genome shotgun (WGS) entry which is preliminary data.</text>
</comment>
<reference evidence="1 2" key="1">
    <citation type="journal article" date="2014" name="Agronomy (Basel)">
        <title>A Draft Genome Sequence for Ensete ventricosum, the Drought-Tolerant Tree Against Hunger.</title>
        <authorList>
            <person name="Harrison J."/>
            <person name="Moore K.A."/>
            <person name="Paszkiewicz K."/>
            <person name="Jones T."/>
            <person name="Grant M."/>
            <person name="Ambacheew D."/>
            <person name="Muzemil S."/>
            <person name="Studholme D.J."/>
        </authorList>
    </citation>
    <scope>NUCLEOTIDE SEQUENCE [LARGE SCALE GENOMIC DNA]</scope>
</reference>
<dbReference type="AlphaFoldDB" id="A0A426XZE6"/>
<proteinExistence type="predicted"/>
<gene>
    <name evidence="1" type="ORF">B296_00029535</name>
</gene>
<sequence>MRRELIEGIGSLLEWRKGVRWKKTETHRKIVRGSRKACRELGRGGSSISHIRLRVSSKSEDKAKTFVESSIPYSHGRRALVIKGAEEVENAKTNSKYQDMTEGQKPKNFIRLVSMGFSSR</sequence>
<dbReference type="EMBL" id="AMZH03016266">
    <property type="protein sequence ID" value="RRT44760.1"/>
    <property type="molecule type" value="Genomic_DNA"/>
</dbReference>
<organism evidence="1 2">
    <name type="scientific">Ensete ventricosum</name>
    <name type="common">Abyssinian banana</name>
    <name type="synonym">Musa ensete</name>
    <dbReference type="NCBI Taxonomy" id="4639"/>
    <lineage>
        <taxon>Eukaryota</taxon>
        <taxon>Viridiplantae</taxon>
        <taxon>Streptophyta</taxon>
        <taxon>Embryophyta</taxon>
        <taxon>Tracheophyta</taxon>
        <taxon>Spermatophyta</taxon>
        <taxon>Magnoliopsida</taxon>
        <taxon>Liliopsida</taxon>
        <taxon>Zingiberales</taxon>
        <taxon>Musaceae</taxon>
        <taxon>Ensete</taxon>
    </lineage>
</organism>
<name>A0A426XZE6_ENSVE</name>
<accession>A0A426XZE6</accession>
<protein>
    <submittedName>
        <fullName evidence="1">Uncharacterized protein</fullName>
    </submittedName>
</protein>
<dbReference type="Proteomes" id="UP000287651">
    <property type="component" value="Unassembled WGS sequence"/>
</dbReference>
<evidence type="ECO:0000313" key="2">
    <source>
        <dbReference type="Proteomes" id="UP000287651"/>
    </source>
</evidence>